<reference evidence="2 3" key="1">
    <citation type="journal article" date="2023" name="BMC Biol.">
        <title>The compact genome of the sponge Oopsacas minuta (Hexactinellida) is lacking key metazoan core genes.</title>
        <authorList>
            <person name="Santini S."/>
            <person name="Schenkelaars Q."/>
            <person name="Jourda C."/>
            <person name="Duchesne M."/>
            <person name="Belahbib H."/>
            <person name="Rocher C."/>
            <person name="Selva M."/>
            <person name="Riesgo A."/>
            <person name="Vervoort M."/>
            <person name="Leys S.P."/>
            <person name="Kodjabachian L."/>
            <person name="Le Bivic A."/>
            <person name="Borchiellini C."/>
            <person name="Claverie J.M."/>
            <person name="Renard E."/>
        </authorList>
    </citation>
    <scope>NUCLEOTIDE SEQUENCE [LARGE SCALE GENOMIC DNA]</scope>
    <source>
        <strain evidence="2">SPO-2</strain>
    </source>
</reference>
<comment type="caution">
    <text evidence="2">The sequence shown here is derived from an EMBL/GenBank/DDBJ whole genome shotgun (WGS) entry which is preliminary data.</text>
</comment>
<dbReference type="Proteomes" id="UP001165289">
    <property type="component" value="Unassembled WGS sequence"/>
</dbReference>
<keyword evidence="1" id="KW-1133">Transmembrane helix</keyword>
<dbReference type="AlphaFoldDB" id="A0AAV7KAQ2"/>
<name>A0AAV7KAQ2_9METZ</name>
<accession>A0AAV7KAQ2</accession>
<feature type="transmembrane region" description="Helical" evidence="1">
    <location>
        <begin position="138"/>
        <end position="164"/>
    </location>
</feature>
<evidence type="ECO:0000313" key="3">
    <source>
        <dbReference type="Proteomes" id="UP001165289"/>
    </source>
</evidence>
<feature type="transmembrane region" description="Helical" evidence="1">
    <location>
        <begin position="100"/>
        <end position="126"/>
    </location>
</feature>
<sequence length="362" mass="42051">MILFITCYFIRGRYRVSVQLRNIPSSTILDIDLSKVKLNLKIESMVYAFLIILSSMELIVNVAGGINMFDTNDVPLFMNVYFPNISNSFLISDHAPMSNLALITLQIENITINLILPITCLYLIVLRRAYLNLPYKKWVIGYLIFIIGRLSLFVLLSLSIPLSYISQMMYFPFEVIDLCVYIPCCKSFYLLLKGRRDEARWHSNITVFYANCLIVKQFFYAQIFTSTCFVLLIIDSLILFYVSPIRIMLYFPSFIYKFSFGLFPTLTFSKQQNDILGNILKNSMSIHTAILIIIEISVSLVYVMVCVGIVLKFVRKQKQYNSVNVATIKPLMERYHATLSTPYRQYQQRPPFIQGFRSDLIY</sequence>
<keyword evidence="1" id="KW-0472">Membrane</keyword>
<feature type="transmembrane region" description="Helical" evidence="1">
    <location>
        <begin position="45"/>
        <end position="69"/>
    </location>
</feature>
<protein>
    <submittedName>
        <fullName evidence="2">Uncharacterized protein</fullName>
    </submittedName>
</protein>
<keyword evidence="1" id="KW-0812">Transmembrane</keyword>
<organism evidence="2 3">
    <name type="scientific">Oopsacas minuta</name>
    <dbReference type="NCBI Taxonomy" id="111878"/>
    <lineage>
        <taxon>Eukaryota</taxon>
        <taxon>Metazoa</taxon>
        <taxon>Porifera</taxon>
        <taxon>Hexactinellida</taxon>
        <taxon>Hexasterophora</taxon>
        <taxon>Lyssacinosida</taxon>
        <taxon>Leucopsacidae</taxon>
        <taxon>Oopsacas</taxon>
    </lineage>
</organism>
<gene>
    <name evidence="2" type="ORF">LOD99_15611</name>
</gene>
<proteinExistence type="predicted"/>
<feature type="transmembrane region" description="Helical" evidence="1">
    <location>
        <begin position="218"/>
        <end position="241"/>
    </location>
</feature>
<feature type="transmembrane region" description="Helical" evidence="1">
    <location>
        <begin position="247"/>
        <end position="268"/>
    </location>
</feature>
<evidence type="ECO:0000256" key="1">
    <source>
        <dbReference type="SAM" id="Phobius"/>
    </source>
</evidence>
<evidence type="ECO:0000313" key="2">
    <source>
        <dbReference type="EMBL" id="KAI6657893.1"/>
    </source>
</evidence>
<feature type="transmembrane region" description="Helical" evidence="1">
    <location>
        <begin position="289"/>
        <end position="311"/>
    </location>
</feature>
<keyword evidence="3" id="KW-1185">Reference proteome</keyword>
<dbReference type="EMBL" id="JAKMXF010000110">
    <property type="protein sequence ID" value="KAI6657893.1"/>
    <property type="molecule type" value="Genomic_DNA"/>
</dbReference>